<sequence>MKKAIFGGTFDPIHIGHIHIAYEALYNLSLDEVIFMPNGRPPHKRARAVTEEKIRYKMVSQAIKGEKKFSISDFEIKSDSLSYTYNTLMQFNHREPYTQWYFLVGVDSLMTLRQWKNIHIILDNCTLVVFSRTGYAMDDVLKMKKDLEKEYDKEIILLEMSLLDISSTEIKKKISEDKMVNYLLPQGVEEVINQYNLYRNKV</sequence>
<dbReference type="EC" id="2.7.7.18" evidence="10"/>
<evidence type="ECO:0000313" key="12">
    <source>
        <dbReference type="EMBL" id="KEZ88635.1"/>
    </source>
</evidence>
<keyword evidence="13" id="KW-1185">Reference proteome</keyword>
<dbReference type="InterPro" id="IPR004821">
    <property type="entry name" value="Cyt_trans-like"/>
</dbReference>
<evidence type="ECO:0000256" key="1">
    <source>
        <dbReference type="ARBA" id="ARBA00002324"/>
    </source>
</evidence>
<organism evidence="12 13">
    <name type="scientific">Clostridium sulfidigenes</name>
    <dbReference type="NCBI Taxonomy" id="318464"/>
    <lineage>
        <taxon>Bacteria</taxon>
        <taxon>Bacillati</taxon>
        <taxon>Bacillota</taxon>
        <taxon>Clostridia</taxon>
        <taxon>Eubacteriales</taxon>
        <taxon>Clostridiaceae</taxon>
        <taxon>Clostridium</taxon>
    </lineage>
</organism>
<feature type="domain" description="Cytidyltransferase-like" evidence="11">
    <location>
        <begin position="5"/>
        <end position="172"/>
    </location>
</feature>
<dbReference type="UniPathway" id="UPA00253">
    <property type="reaction ID" value="UER00332"/>
</dbReference>
<evidence type="ECO:0000256" key="8">
    <source>
        <dbReference type="ARBA" id="ARBA00023027"/>
    </source>
</evidence>
<dbReference type="NCBIfam" id="NF000840">
    <property type="entry name" value="PRK00071.1-3"/>
    <property type="match status" value="1"/>
</dbReference>
<dbReference type="STRING" id="318464.IO99_00160"/>
<dbReference type="RefSeq" id="WP_035128814.1">
    <property type="nucleotide sequence ID" value="NZ_JPMD01000001.1"/>
</dbReference>
<evidence type="ECO:0000256" key="5">
    <source>
        <dbReference type="ARBA" id="ARBA00022695"/>
    </source>
</evidence>
<accession>A0A084JI51</accession>
<evidence type="ECO:0000256" key="4">
    <source>
        <dbReference type="ARBA" id="ARBA00022679"/>
    </source>
</evidence>
<dbReference type="AlphaFoldDB" id="A0A084JI51"/>
<keyword evidence="4 10" id="KW-0808">Transferase</keyword>
<dbReference type="SUPFAM" id="SSF52374">
    <property type="entry name" value="Nucleotidylyl transferase"/>
    <property type="match status" value="1"/>
</dbReference>
<protein>
    <recommendedName>
        <fullName evidence="10">Probable nicotinate-nucleotide adenylyltransferase</fullName>
        <ecNumber evidence="10">2.7.7.18</ecNumber>
    </recommendedName>
    <alternativeName>
        <fullName evidence="10">Deamido-NAD(+) diphosphorylase</fullName>
    </alternativeName>
    <alternativeName>
        <fullName evidence="10">Deamido-NAD(+) pyrophosphorylase</fullName>
    </alternativeName>
    <alternativeName>
        <fullName evidence="10">Nicotinate mononucleotide adenylyltransferase</fullName>
        <shortName evidence="10">NaMN adenylyltransferase</shortName>
    </alternativeName>
</protein>
<dbReference type="Proteomes" id="UP000028542">
    <property type="component" value="Unassembled WGS sequence"/>
</dbReference>
<keyword evidence="5 10" id="KW-0548">Nucleotidyltransferase</keyword>
<dbReference type="CDD" id="cd02165">
    <property type="entry name" value="NMNAT"/>
    <property type="match status" value="1"/>
</dbReference>
<dbReference type="PANTHER" id="PTHR39321">
    <property type="entry name" value="NICOTINATE-NUCLEOTIDE ADENYLYLTRANSFERASE-RELATED"/>
    <property type="match status" value="1"/>
</dbReference>
<dbReference type="Gene3D" id="3.40.50.620">
    <property type="entry name" value="HUPs"/>
    <property type="match status" value="1"/>
</dbReference>
<dbReference type="Pfam" id="PF01467">
    <property type="entry name" value="CTP_transf_like"/>
    <property type="match status" value="1"/>
</dbReference>
<dbReference type="GO" id="GO:0005524">
    <property type="term" value="F:ATP binding"/>
    <property type="evidence" value="ECO:0007669"/>
    <property type="project" value="UniProtKB-KW"/>
</dbReference>
<keyword evidence="6 10" id="KW-0547">Nucleotide-binding</keyword>
<dbReference type="NCBIfam" id="TIGR00125">
    <property type="entry name" value="cyt_tran_rel"/>
    <property type="match status" value="1"/>
</dbReference>
<evidence type="ECO:0000256" key="6">
    <source>
        <dbReference type="ARBA" id="ARBA00022741"/>
    </source>
</evidence>
<keyword evidence="7 10" id="KW-0067">ATP-binding</keyword>
<comment type="catalytic activity">
    <reaction evidence="9 10">
        <text>nicotinate beta-D-ribonucleotide + ATP + H(+) = deamido-NAD(+) + diphosphate</text>
        <dbReference type="Rhea" id="RHEA:22860"/>
        <dbReference type="ChEBI" id="CHEBI:15378"/>
        <dbReference type="ChEBI" id="CHEBI:30616"/>
        <dbReference type="ChEBI" id="CHEBI:33019"/>
        <dbReference type="ChEBI" id="CHEBI:57502"/>
        <dbReference type="ChEBI" id="CHEBI:58437"/>
        <dbReference type="EC" id="2.7.7.18"/>
    </reaction>
</comment>
<reference evidence="12 13" key="1">
    <citation type="submission" date="2014-07" db="EMBL/GenBank/DDBJ databases">
        <title>Draft genome of Clostridium sulfidigenes 113A isolated from sediments associated with methane hydrate from Krishna Godavari basin.</title>
        <authorList>
            <person name="Honkalas V.S."/>
            <person name="Dabir A.P."/>
            <person name="Arora P."/>
            <person name="Dhakephalkar P.K."/>
        </authorList>
    </citation>
    <scope>NUCLEOTIDE SEQUENCE [LARGE SCALE GENOMIC DNA]</scope>
    <source>
        <strain evidence="12 13">113A</strain>
    </source>
</reference>
<evidence type="ECO:0000256" key="7">
    <source>
        <dbReference type="ARBA" id="ARBA00022840"/>
    </source>
</evidence>
<keyword evidence="3 10" id="KW-0662">Pyridine nucleotide biosynthesis</keyword>
<dbReference type="GO" id="GO:0009435">
    <property type="term" value="P:NAD+ biosynthetic process"/>
    <property type="evidence" value="ECO:0007669"/>
    <property type="project" value="UniProtKB-UniRule"/>
</dbReference>
<proteinExistence type="inferred from homology"/>
<evidence type="ECO:0000256" key="3">
    <source>
        <dbReference type="ARBA" id="ARBA00022642"/>
    </source>
</evidence>
<dbReference type="EMBL" id="JPMD01000001">
    <property type="protein sequence ID" value="KEZ88635.1"/>
    <property type="molecule type" value="Genomic_DNA"/>
</dbReference>
<dbReference type="InterPro" id="IPR014729">
    <property type="entry name" value="Rossmann-like_a/b/a_fold"/>
</dbReference>
<evidence type="ECO:0000256" key="9">
    <source>
        <dbReference type="ARBA" id="ARBA00048721"/>
    </source>
</evidence>
<keyword evidence="8 10" id="KW-0520">NAD</keyword>
<comment type="similarity">
    <text evidence="10">Belongs to the NadD family.</text>
</comment>
<evidence type="ECO:0000313" key="13">
    <source>
        <dbReference type="Proteomes" id="UP000028542"/>
    </source>
</evidence>
<dbReference type="NCBIfam" id="TIGR00482">
    <property type="entry name" value="nicotinate (nicotinamide) nucleotide adenylyltransferase"/>
    <property type="match status" value="1"/>
</dbReference>
<dbReference type="InterPro" id="IPR005248">
    <property type="entry name" value="NadD/NMNAT"/>
</dbReference>
<comment type="function">
    <text evidence="1 10">Catalyzes the reversible adenylation of nicotinate mononucleotide (NaMN) to nicotinic acid adenine dinucleotide (NaAD).</text>
</comment>
<dbReference type="HAMAP" id="MF_00244">
    <property type="entry name" value="NaMN_adenylyltr"/>
    <property type="match status" value="1"/>
</dbReference>
<evidence type="ECO:0000256" key="2">
    <source>
        <dbReference type="ARBA" id="ARBA00005019"/>
    </source>
</evidence>
<dbReference type="GO" id="GO:0004515">
    <property type="term" value="F:nicotinate-nucleotide adenylyltransferase activity"/>
    <property type="evidence" value="ECO:0007669"/>
    <property type="project" value="UniProtKB-UniRule"/>
</dbReference>
<gene>
    <name evidence="10" type="primary">nadD</name>
    <name evidence="12" type="ORF">IO99_00160</name>
</gene>
<comment type="caution">
    <text evidence="12">The sequence shown here is derived from an EMBL/GenBank/DDBJ whole genome shotgun (WGS) entry which is preliminary data.</text>
</comment>
<name>A0A084JI51_9CLOT</name>
<dbReference type="eggNOG" id="COG1057">
    <property type="taxonomic scope" value="Bacteria"/>
</dbReference>
<comment type="pathway">
    <text evidence="2 10">Cofactor biosynthesis; NAD(+) biosynthesis; deamido-NAD(+) from nicotinate D-ribonucleotide: step 1/1.</text>
</comment>
<evidence type="ECO:0000259" key="11">
    <source>
        <dbReference type="Pfam" id="PF01467"/>
    </source>
</evidence>
<dbReference type="PANTHER" id="PTHR39321:SF3">
    <property type="entry name" value="PHOSPHOPANTETHEINE ADENYLYLTRANSFERASE"/>
    <property type="match status" value="1"/>
</dbReference>
<evidence type="ECO:0000256" key="10">
    <source>
        <dbReference type="HAMAP-Rule" id="MF_00244"/>
    </source>
</evidence>